<gene>
    <name evidence="4" type="ORF">NQ318_002778</name>
</gene>
<evidence type="ECO:0000313" key="4">
    <source>
        <dbReference type="EMBL" id="KAJ8942024.1"/>
    </source>
</evidence>
<dbReference type="Proteomes" id="UP001162162">
    <property type="component" value="Unassembled WGS sequence"/>
</dbReference>
<comment type="caution">
    <text evidence="4">The sequence shown here is derived from an EMBL/GenBank/DDBJ whole genome shotgun (WGS) entry which is preliminary data.</text>
</comment>
<proteinExistence type="predicted"/>
<name>A0AAV8XU79_9CUCU</name>
<feature type="transmembrane region" description="Helical" evidence="3">
    <location>
        <begin position="366"/>
        <end position="385"/>
    </location>
</feature>
<keyword evidence="5" id="KW-1185">Reference proteome</keyword>
<dbReference type="EMBL" id="JAPWTK010000346">
    <property type="protein sequence ID" value="KAJ8942024.1"/>
    <property type="molecule type" value="Genomic_DNA"/>
</dbReference>
<feature type="compositionally biased region" description="Acidic residues" evidence="2">
    <location>
        <begin position="830"/>
        <end position="839"/>
    </location>
</feature>
<feature type="region of interest" description="Disordered" evidence="2">
    <location>
        <begin position="531"/>
        <end position="555"/>
    </location>
</feature>
<comment type="subcellular location">
    <subcellularLocation>
        <location evidence="1">Endoplasmic reticulum membrane</location>
    </subcellularLocation>
</comment>
<feature type="compositionally biased region" description="Basic and acidic residues" evidence="2">
    <location>
        <begin position="841"/>
        <end position="856"/>
    </location>
</feature>
<feature type="region of interest" description="Disordered" evidence="2">
    <location>
        <begin position="240"/>
        <end position="271"/>
    </location>
</feature>
<dbReference type="PANTHER" id="PTHR13466:SF0">
    <property type="entry name" value="SMP-LTD DOMAIN-CONTAINING PROTEIN"/>
    <property type="match status" value="1"/>
</dbReference>
<keyword evidence="3" id="KW-0472">Membrane</keyword>
<feature type="transmembrane region" description="Helical" evidence="3">
    <location>
        <begin position="341"/>
        <end position="359"/>
    </location>
</feature>
<feature type="compositionally biased region" description="Basic and acidic residues" evidence="2">
    <location>
        <begin position="261"/>
        <end position="271"/>
    </location>
</feature>
<dbReference type="CDD" id="cd21675">
    <property type="entry name" value="SMP_TEX2"/>
    <property type="match status" value="1"/>
</dbReference>
<feature type="region of interest" description="Disordered" evidence="2">
    <location>
        <begin position="575"/>
        <end position="635"/>
    </location>
</feature>
<feature type="compositionally biased region" description="Acidic residues" evidence="2">
    <location>
        <begin position="857"/>
        <end position="868"/>
    </location>
</feature>
<evidence type="ECO:0008006" key="6">
    <source>
        <dbReference type="Google" id="ProtNLM"/>
    </source>
</evidence>
<feature type="region of interest" description="Disordered" evidence="2">
    <location>
        <begin position="117"/>
        <end position="212"/>
    </location>
</feature>
<dbReference type="GO" id="GO:0005789">
    <property type="term" value="C:endoplasmic reticulum membrane"/>
    <property type="evidence" value="ECO:0007669"/>
    <property type="project" value="UniProtKB-SubCell"/>
</dbReference>
<evidence type="ECO:0000256" key="3">
    <source>
        <dbReference type="SAM" id="Phobius"/>
    </source>
</evidence>
<feature type="region of interest" description="Disordered" evidence="2">
    <location>
        <begin position="709"/>
        <end position="736"/>
    </location>
</feature>
<sequence length="1016" mass="113993">MQPISPKIIPGKPVTTSVPSISIKFHANVEQIEEFYASEDESAAGTGKAEKLPAPSSSPSTTGDSESSPLRYLPRLGKRSTSVDVSQTQNLDASPPSDPWRFFSDIKGKITKSVEEKITDFKARNQEEGSPHHKAKGDLKTIKDSKENSSVSDSEDISESSISKTCGIVSTTEGVEMSSDDDTPSIEKDKKEEKQPPTPPPSSGGLSHRFRMFKQKSLVKEGTVKIKDLSKLYNINTEKVDQELPEDSEDVESAVDALEEPSLKAEPTESAKKTVSMEEVLRLVGQKIDNIQPDSENVINVKEVSGVEMRSSFFEGGDTKTVFAPTGFVDLRPVPVKDSPFSNYVSVLVLFLSITLYLLIYHYSPFLAGLAVGIILTYVGTQIYLKLYPLNVIAPVSPTENSLPSNKILEVQAIKEYQPLCKYEGWVNEYPEPYTPYAYHISKTQSVYLRLQGNLLRMSHSKGKVPKRAMWDEHEIKPNFTHQRIYNLLGAKVNLLPEGLSKKRHWSKKYPICVTLANEQMNFAPENHVKLEGDDEKDDKHTEKNKTQPTEKKSFRFRKREYPVLAQRFSKLTEDEEFDLESDSRASTPSADISDAALEDCPPPGEEDLLGKTNEHHEDDVNSLPEDWSMCSAPQPETPVGIKIYIFGRTDREKEDWFRRLCAATHKGAGVACTELGASEVKDTSSETLLEATQTELEYMKYMSVFKAPKRHPKQTKDGDRKATEPEQQEEREDGSRSDELLWLNAFIDRVLFDCVRDPSFTLKVRERIQRKLYTIKLPYFIEEILIPELSLGEDARVRAQDQQAGAGRAGPLGGPRRHLRGHDRADVTDQAEPDETEEPASLRRLEKSAIYHSDVDDSAESSSDEEGSHDIQSISQDSGTPAPSSAGNSGKKLIKMVDRIAESKFFQFATEYRVIQKAMEGVSNTDLRLTVEVKAIMGTLVLNIPPPPSDRVWVGFRPVPEIVLSARPVVGERNISYMMVTRWIEKKLLKEFQKIMVIPNMEDFVIPVMNPKLPE</sequence>
<feature type="compositionally biased region" description="Acidic residues" evidence="2">
    <location>
        <begin position="243"/>
        <end position="259"/>
    </location>
</feature>
<keyword evidence="3" id="KW-0812">Transmembrane</keyword>
<reference evidence="4" key="1">
    <citation type="journal article" date="2023" name="Insect Mol. Biol.">
        <title>Genome sequencing provides insights into the evolution of gene families encoding plant cell wall-degrading enzymes in longhorned beetles.</title>
        <authorList>
            <person name="Shin N.R."/>
            <person name="Okamura Y."/>
            <person name="Kirsch R."/>
            <person name="Pauchet Y."/>
        </authorList>
    </citation>
    <scope>NUCLEOTIDE SEQUENCE</scope>
    <source>
        <strain evidence="4">AMC_N1</strain>
    </source>
</reference>
<dbReference type="GO" id="GO:0008289">
    <property type="term" value="F:lipid binding"/>
    <property type="evidence" value="ECO:0007669"/>
    <property type="project" value="TreeGrafter"/>
</dbReference>
<dbReference type="AlphaFoldDB" id="A0AAV8XU79"/>
<feature type="compositionally biased region" description="Basic and acidic residues" evidence="2">
    <location>
        <begin position="117"/>
        <end position="147"/>
    </location>
</feature>
<accession>A0AAV8XU79</accession>
<feature type="compositionally biased region" description="Basic and acidic residues" evidence="2">
    <location>
        <begin position="185"/>
        <end position="195"/>
    </location>
</feature>
<feature type="compositionally biased region" description="Low complexity" evidence="2">
    <location>
        <begin position="53"/>
        <end position="69"/>
    </location>
</feature>
<feature type="region of interest" description="Disordered" evidence="2">
    <location>
        <begin position="36"/>
        <end position="103"/>
    </location>
</feature>
<feature type="compositionally biased region" description="Basic and acidic residues" evidence="2">
    <location>
        <begin position="609"/>
        <end position="620"/>
    </location>
</feature>
<evidence type="ECO:0000256" key="2">
    <source>
        <dbReference type="SAM" id="MobiDB-lite"/>
    </source>
</evidence>
<feature type="compositionally biased region" description="Basic and acidic residues" evidence="2">
    <location>
        <begin position="715"/>
        <end position="725"/>
    </location>
</feature>
<organism evidence="4 5">
    <name type="scientific">Aromia moschata</name>
    <dbReference type="NCBI Taxonomy" id="1265417"/>
    <lineage>
        <taxon>Eukaryota</taxon>
        <taxon>Metazoa</taxon>
        <taxon>Ecdysozoa</taxon>
        <taxon>Arthropoda</taxon>
        <taxon>Hexapoda</taxon>
        <taxon>Insecta</taxon>
        <taxon>Pterygota</taxon>
        <taxon>Neoptera</taxon>
        <taxon>Endopterygota</taxon>
        <taxon>Coleoptera</taxon>
        <taxon>Polyphaga</taxon>
        <taxon>Cucujiformia</taxon>
        <taxon>Chrysomeloidea</taxon>
        <taxon>Cerambycidae</taxon>
        <taxon>Cerambycinae</taxon>
        <taxon>Callichromatini</taxon>
        <taxon>Aromia</taxon>
    </lineage>
</organism>
<feature type="compositionally biased region" description="Polar residues" evidence="2">
    <location>
        <begin position="79"/>
        <end position="92"/>
    </location>
</feature>
<dbReference type="PANTHER" id="PTHR13466">
    <property type="entry name" value="TEX2 PROTEIN-RELATED"/>
    <property type="match status" value="1"/>
</dbReference>
<feature type="region of interest" description="Disordered" evidence="2">
    <location>
        <begin position="801"/>
        <end position="891"/>
    </location>
</feature>
<keyword evidence="3" id="KW-1133">Transmembrane helix</keyword>
<feature type="compositionally biased region" description="Basic and acidic residues" evidence="2">
    <location>
        <begin position="531"/>
        <end position="554"/>
    </location>
</feature>
<protein>
    <recommendedName>
        <fullName evidence="6">Testis-expressed sequence 2 protein</fullName>
    </recommendedName>
</protein>
<feature type="compositionally biased region" description="Polar residues" evidence="2">
    <location>
        <begin position="872"/>
        <end position="889"/>
    </location>
</feature>
<evidence type="ECO:0000256" key="1">
    <source>
        <dbReference type="ARBA" id="ARBA00004586"/>
    </source>
</evidence>
<evidence type="ECO:0000313" key="5">
    <source>
        <dbReference type="Proteomes" id="UP001162162"/>
    </source>
</evidence>